<proteinExistence type="predicted"/>
<dbReference type="PANTHER" id="PTHR44086">
    <property type="entry name" value="THIOSULFATE SULFURTRANSFERASE RDL2, MITOCHONDRIAL-RELATED"/>
    <property type="match status" value="1"/>
</dbReference>
<sequence>MGTARAISAAHPGRSSVAREESGLCPRGRRREKTVPLPSEKFCQCHTNNLKSIKGSCHNLCTVSKDVTYKELKNLLSSKSVMLIDVREKWEIVEHGKIPGSINIPLHEVTEALQMNSRDFEEKYCEAKPSKSDSLVFSCLAGERVRSKEALDTARSLGFNSAKHYAGGWKEWATYEFSEKKISWYLLRATVGTIKGREEERADEWESDDRDSREWHAWDTTFVAKLTTEP</sequence>
<accession>A0A6P6DQK8</accession>
<dbReference type="SMART" id="SM00450">
    <property type="entry name" value="RHOD"/>
    <property type="match status" value="1"/>
</dbReference>
<dbReference type="Proteomes" id="UP000515203">
    <property type="component" value="Unplaced"/>
</dbReference>
<dbReference type="GeneID" id="101587801"/>
<feature type="domain" description="Rhodanese" evidence="3">
    <location>
        <begin position="77"/>
        <end position="181"/>
    </location>
</feature>
<dbReference type="InterPro" id="IPR001307">
    <property type="entry name" value="Thiosulphate_STrfase_CS"/>
</dbReference>
<keyword evidence="1" id="KW-0808">Transferase</keyword>
<dbReference type="InParanoid" id="A0A6P6DQK8"/>
<dbReference type="Gene3D" id="3.40.250.10">
    <property type="entry name" value="Rhodanese-like domain"/>
    <property type="match status" value="1"/>
</dbReference>
<dbReference type="PANTHER" id="PTHR44086:SF10">
    <property type="entry name" value="THIOSULFATE SULFURTRANSFERASE_RHODANESE-LIKE DOMAIN-CONTAINING PROTEIN 3"/>
    <property type="match status" value="1"/>
</dbReference>
<evidence type="ECO:0000256" key="2">
    <source>
        <dbReference type="SAM" id="MobiDB-lite"/>
    </source>
</evidence>
<dbReference type="InterPro" id="IPR001763">
    <property type="entry name" value="Rhodanese-like_dom"/>
</dbReference>
<dbReference type="OrthoDB" id="566238at2759"/>
<keyword evidence="4" id="KW-1185">Reference proteome</keyword>
<dbReference type="AlphaFoldDB" id="A0A6P6DQK8"/>
<dbReference type="PROSITE" id="PS50206">
    <property type="entry name" value="RHODANESE_3"/>
    <property type="match status" value="1"/>
</dbReference>
<reference evidence="5" key="1">
    <citation type="submission" date="2025-08" db="UniProtKB">
        <authorList>
            <consortium name="RefSeq"/>
        </authorList>
    </citation>
    <scope>IDENTIFICATION</scope>
</reference>
<protein>
    <recommendedName>
        <fullName evidence="1">Sulfurtransferase</fullName>
    </recommendedName>
</protein>
<dbReference type="RefSeq" id="XP_023561933.1">
    <property type="nucleotide sequence ID" value="XM_023706165.1"/>
</dbReference>
<organism evidence="4 5">
    <name type="scientific">Octodon degus</name>
    <name type="common">Degu</name>
    <name type="synonym">Sciurus degus</name>
    <dbReference type="NCBI Taxonomy" id="10160"/>
    <lineage>
        <taxon>Eukaryota</taxon>
        <taxon>Metazoa</taxon>
        <taxon>Chordata</taxon>
        <taxon>Craniata</taxon>
        <taxon>Vertebrata</taxon>
        <taxon>Euteleostomi</taxon>
        <taxon>Mammalia</taxon>
        <taxon>Eutheria</taxon>
        <taxon>Euarchontoglires</taxon>
        <taxon>Glires</taxon>
        <taxon>Rodentia</taxon>
        <taxon>Hystricomorpha</taxon>
        <taxon>Octodontidae</taxon>
        <taxon>Octodon</taxon>
    </lineage>
</organism>
<dbReference type="CTD" id="100130890"/>
<evidence type="ECO:0000313" key="5">
    <source>
        <dbReference type="RefSeq" id="XP_023561933.1"/>
    </source>
</evidence>
<evidence type="ECO:0000259" key="3">
    <source>
        <dbReference type="PROSITE" id="PS50206"/>
    </source>
</evidence>
<dbReference type="PROSITE" id="PS00683">
    <property type="entry name" value="RHODANESE_2"/>
    <property type="match status" value="1"/>
</dbReference>
<evidence type="ECO:0000256" key="1">
    <source>
        <dbReference type="RuleBase" id="RU000507"/>
    </source>
</evidence>
<dbReference type="InterPro" id="IPR036873">
    <property type="entry name" value="Rhodanese-like_dom_sf"/>
</dbReference>
<dbReference type="SUPFAM" id="SSF52821">
    <property type="entry name" value="Rhodanese/Cell cycle control phosphatase"/>
    <property type="match status" value="1"/>
</dbReference>
<dbReference type="Pfam" id="PF00581">
    <property type="entry name" value="Rhodanese"/>
    <property type="match status" value="1"/>
</dbReference>
<feature type="region of interest" description="Disordered" evidence="2">
    <location>
        <begin position="1"/>
        <end position="31"/>
    </location>
</feature>
<evidence type="ECO:0000313" key="4">
    <source>
        <dbReference type="Proteomes" id="UP000515203"/>
    </source>
</evidence>
<dbReference type="FunCoup" id="A0A6P6DQK8">
    <property type="interactions" value="27"/>
</dbReference>
<gene>
    <name evidence="5" type="primary">Tstd3</name>
</gene>
<name>A0A6P6DQK8_OCTDE</name>
<dbReference type="GO" id="GO:0004792">
    <property type="term" value="F:thiosulfate-cyanide sulfurtransferase activity"/>
    <property type="evidence" value="ECO:0007669"/>
    <property type="project" value="InterPro"/>
</dbReference>